<keyword evidence="4" id="KW-0812">Transmembrane</keyword>
<evidence type="ECO:0000256" key="2">
    <source>
        <dbReference type="ARBA" id="ARBA00022737"/>
    </source>
</evidence>
<sequence>MTRLITHSYYINLRGWIFPQIYYSWNAPNQACSHSRSSRTSVTTFQPLKVCGPVLSQYIKMHHSDLAKSGDHDHAFLLVIYSWEVGTMERLRDGEMEKFGLFYAVTHDNPCNERSFFISRCFVRLCVGQAAGWQNGQVNTTMCQWRSPRAAVVRDTLYIDGGYLWWTPGLSDGSYGSATSDGNPLGLVYLFNFGTPFNTSQNLSAVFDTLSKASGGGAANNIAPNYYSGAMFANDYEWFTYGGELALTDAFKAPSSNAVAAYQVYPSGPPKSFNKGYILNTLDSGITRYVTEGAAVSVPSENLGYYFGGLRSASWGPIFNLPGPRNQSVNADQLSSTMIGIDMTTQGKETWKNTTLPTTVPGRASAELVWVPVSEKGILVAIGGVLYPAYANVNQTNNASSTSISETESPKFMSSVAVYDVAKEVWYEQTTTDPPPALMQGCTVLASAQDGSSHNIYWYGGFDGLHPAGDFSDAVYILSIPSFKWMKMNSGTSSHARAGHKCVKPYPDQMLVIGGYTSLSGTTLSCVEGGIIQIYNLSSNAWIESYDPKVWSNYSIPDAWQSMLGGTATGGATQKSPSSGFADPAMTPLFATPYNSTKITNWYPYQEASPGNTTRPTLPPISGSKSSGTPGYLAPVLGVVLGLFLTTLTVLAILLYRRRKTLRRSTGRPSEAGTMDTRNWVANWLRSTPVDAKAPTMTTDESVGNPYSEKRLDLPEMGGRQVHEMMDTSVPAELHDTGTGFVAISASKRNLRHPNGLASSPSVTSQTSQASSVSHISEMDSSPSRLRVSPLSSPREGSTPHPEDQTHMVSAVSNASSEREQPGHNMRAISETSVISTDVAYATPPTTIEHLGMGSTPAPASPRIESVERVGVRPSAVSPLTPPGVEGEGGGYIGTGTTRPQGRGSPRDSKRKSIFSEGFGE</sequence>
<dbReference type="OMA" id="ANDAEWF"/>
<dbReference type="InterPro" id="IPR011043">
    <property type="entry name" value="Gal_Oxase/kelch_b-propeller"/>
</dbReference>
<dbReference type="PANTHER" id="PTHR46228">
    <property type="entry name" value="KELCH DOMAIN-CONTAINING PROTEIN"/>
    <property type="match status" value="1"/>
</dbReference>
<evidence type="ECO:0000256" key="1">
    <source>
        <dbReference type="ARBA" id="ARBA00022441"/>
    </source>
</evidence>
<evidence type="ECO:0000313" key="6">
    <source>
        <dbReference type="Proteomes" id="UP000006753"/>
    </source>
</evidence>
<dbReference type="EMBL" id="JH921442">
    <property type="protein sequence ID" value="EKD15360.1"/>
    <property type="molecule type" value="Genomic_DNA"/>
</dbReference>
<keyword evidence="1" id="KW-0880">Kelch repeat</keyword>
<protein>
    <submittedName>
        <fullName evidence="5">Kelch repeat protein</fullName>
    </submittedName>
</protein>
<dbReference type="KEGG" id="mbe:MBM_06576"/>
<keyword evidence="2" id="KW-0677">Repeat</keyword>
<dbReference type="Proteomes" id="UP000006753">
    <property type="component" value="Unassembled WGS sequence"/>
</dbReference>
<dbReference type="eggNOG" id="ENOG502SIX7">
    <property type="taxonomic scope" value="Eukaryota"/>
</dbReference>
<proteinExistence type="predicted"/>
<name>K1WD81_MARBU</name>
<feature type="compositionally biased region" description="Low complexity" evidence="3">
    <location>
        <begin position="758"/>
        <end position="774"/>
    </location>
</feature>
<accession>K1WD81</accession>
<feature type="transmembrane region" description="Helical" evidence="4">
    <location>
        <begin position="632"/>
        <end position="656"/>
    </location>
</feature>
<reference evidence="5 6" key="1">
    <citation type="journal article" date="2012" name="BMC Genomics">
        <title>Sequencing the genome of Marssonina brunnea reveals fungus-poplar co-evolution.</title>
        <authorList>
            <person name="Zhu S."/>
            <person name="Cao Y.-Z."/>
            <person name="Jiang C."/>
            <person name="Tan B.-Y."/>
            <person name="Wang Z."/>
            <person name="Feng S."/>
            <person name="Zhang L."/>
            <person name="Su X.-H."/>
            <person name="Brejova B."/>
            <person name="Vinar T."/>
            <person name="Xu M."/>
            <person name="Wang M.-X."/>
            <person name="Zhang S.-G."/>
            <person name="Huang M.-R."/>
            <person name="Wu R."/>
            <person name="Zhou Y."/>
        </authorList>
    </citation>
    <scope>NUCLEOTIDE SEQUENCE [LARGE SCALE GENOMIC DNA]</scope>
    <source>
        <strain evidence="5 6">MB_m1</strain>
    </source>
</reference>
<dbReference type="HOGENOM" id="CLU_012508_1_0_1"/>
<dbReference type="SUPFAM" id="SSF50965">
    <property type="entry name" value="Galactose oxidase, central domain"/>
    <property type="match status" value="1"/>
</dbReference>
<gene>
    <name evidence="5" type="ORF">MBM_06576</name>
</gene>
<dbReference type="OrthoDB" id="10251809at2759"/>
<feature type="compositionally biased region" description="Low complexity" evidence="3">
    <location>
        <begin position="781"/>
        <end position="795"/>
    </location>
</feature>
<feature type="region of interest" description="Disordered" evidence="3">
    <location>
        <begin position="752"/>
        <end position="827"/>
    </location>
</feature>
<dbReference type="InParanoid" id="K1WD81"/>
<evidence type="ECO:0000313" key="5">
    <source>
        <dbReference type="EMBL" id="EKD15360.1"/>
    </source>
</evidence>
<dbReference type="PANTHER" id="PTHR46228:SF2">
    <property type="entry name" value="KELCH REPEAT PROTEIN (AFU_ORTHOLOGUE AFUA_4G14350)"/>
    <property type="match status" value="1"/>
</dbReference>
<feature type="region of interest" description="Disordered" evidence="3">
    <location>
        <begin position="869"/>
        <end position="921"/>
    </location>
</feature>
<keyword evidence="4" id="KW-1133">Transmembrane helix</keyword>
<feature type="compositionally biased region" description="Polar residues" evidence="3">
    <location>
        <begin position="807"/>
        <end position="816"/>
    </location>
</feature>
<evidence type="ECO:0000256" key="3">
    <source>
        <dbReference type="SAM" id="MobiDB-lite"/>
    </source>
</evidence>
<dbReference type="AlphaFoldDB" id="K1WD81"/>
<keyword evidence="6" id="KW-1185">Reference proteome</keyword>
<keyword evidence="4" id="KW-0472">Membrane</keyword>
<evidence type="ECO:0000256" key="4">
    <source>
        <dbReference type="SAM" id="Phobius"/>
    </source>
</evidence>
<feature type="region of interest" description="Disordered" evidence="3">
    <location>
        <begin position="694"/>
        <end position="713"/>
    </location>
</feature>
<organism evidence="5 6">
    <name type="scientific">Marssonina brunnea f. sp. multigermtubi (strain MB_m1)</name>
    <name type="common">Marssonina leaf spot fungus</name>
    <dbReference type="NCBI Taxonomy" id="1072389"/>
    <lineage>
        <taxon>Eukaryota</taxon>
        <taxon>Fungi</taxon>
        <taxon>Dikarya</taxon>
        <taxon>Ascomycota</taxon>
        <taxon>Pezizomycotina</taxon>
        <taxon>Leotiomycetes</taxon>
        <taxon>Helotiales</taxon>
        <taxon>Drepanopezizaceae</taxon>
        <taxon>Drepanopeziza</taxon>
    </lineage>
</organism>